<dbReference type="EMBL" id="VZUL01000003">
    <property type="protein sequence ID" value="KAB1083518.1"/>
    <property type="molecule type" value="Genomic_DNA"/>
</dbReference>
<protein>
    <submittedName>
        <fullName evidence="2">Transposase</fullName>
    </submittedName>
</protein>
<sequence length="58" mass="6185">MSDAQWAKIASLLPDKAGDPGRTGSDNQLFMNGCLWVLRSGAHWARSAGAVWQVEVGA</sequence>
<dbReference type="AlphaFoldDB" id="A0A6A1TJT1"/>
<name>A0A6A1TJT1_NEOGA</name>
<evidence type="ECO:0000313" key="3">
    <source>
        <dbReference type="Proteomes" id="UP000386575"/>
    </source>
</evidence>
<organism evidence="2 3">
    <name type="scientific">Neorhizobium galegae</name>
    <name type="common">Rhizobium galegae</name>
    <dbReference type="NCBI Taxonomy" id="399"/>
    <lineage>
        <taxon>Bacteria</taxon>
        <taxon>Pseudomonadati</taxon>
        <taxon>Pseudomonadota</taxon>
        <taxon>Alphaproteobacteria</taxon>
        <taxon>Hyphomicrobiales</taxon>
        <taxon>Rhizobiaceae</taxon>
        <taxon>Rhizobium/Agrobacterium group</taxon>
        <taxon>Neorhizobium</taxon>
    </lineage>
</organism>
<reference evidence="2 3" key="1">
    <citation type="submission" date="2019-09" db="EMBL/GenBank/DDBJ databases">
        <title>Genome sequencing of Ng87 strain.</title>
        <authorList>
            <person name="Karasev E.S."/>
            <person name="Andronov E."/>
        </authorList>
    </citation>
    <scope>NUCLEOTIDE SEQUENCE [LARGE SCALE GENOMIC DNA]</scope>
    <source>
        <strain evidence="2 3">Ng87</strain>
    </source>
</reference>
<comment type="caution">
    <text evidence="2">The sequence shown here is derived from an EMBL/GenBank/DDBJ whole genome shotgun (WGS) entry which is preliminary data.</text>
</comment>
<feature type="domain" description="Insertion element IS402-like" evidence="1">
    <location>
        <begin position="1"/>
        <end position="45"/>
    </location>
</feature>
<evidence type="ECO:0000259" key="1">
    <source>
        <dbReference type="Pfam" id="PF13340"/>
    </source>
</evidence>
<dbReference type="Pfam" id="PF13340">
    <property type="entry name" value="DUF4096"/>
    <property type="match status" value="1"/>
</dbReference>
<dbReference type="Proteomes" id="UP000386575">
    <property type="component" value="Unassembled WGS sequence"/>
</dbReference>
<gene>
    <name evidence="2" type="ORF">F4V91_28850</name>
</gene>
<evidence type="ECO:0000313" key="2">
    <source>
        <dbReference type="EMBL" id="KAB1083518.1"/>
    </source>
</evidence>
<dbReference type="InterPro" id="IPR025161">
    <property type="entry name" value="IS402-like_dom"/>
</dbReference>
<accession>A0A6A1TJT1</accession>
<proteinExistence type="predicted"/>